<reference evidence="9 10" key="1">
    <citation type="journal article" date="2014" name="Genome Announc.">
        <title>Draft genome sequence of the pathogenic fungus Scedosporium apiospermum.</title>
        <authorList>
            <person name="Vandeputte P."/>
            <person name="Ghamrawi S."/>
            <person name="Rechenmann M."/>
            <person name="Iltis A."/>
            <person name="Giraud S."/>
            <person name="Fleury M."/>
            <person name="Thornton C."/>
            <person name="Delhaes L."/>
            <person name="Meyer W."/>
            <person name="Papon N."/>
            <person name="Bouchara J.P."/>
        </authorList>
    </citation>
    <scope>NUCLEOTIDE SEQUENCE [LARGE SCALE GENOMIC DNA]</scope>
    <source>
        <strain evidence="9 10">IHEM 14462</strain>
    </source>
</reference>
<comment type="subcellular location">
    <subcellularLocation>
        <location evidence="1">Membrane</location>
        <topology evidence="1">Multi-pass membrane protein</topology>
    </subcellularLocation>
</comment>
<dbReference type="VEuPathDB" id="FungiDB:SAPIO_CDS2482"/>
<feature type="transmembrane region" description="Helical" evidence="7">
    <location>
        <begin position="7"/>
        <end position="29"/>
    </location>
</feature>
<feature type="transmembrane region" description="Helical" evidence="7">
    <location>
        <begin position="93"/>
        <end position="114"/>
    </location>
</feature>
<evidence type="ECO:0000256" key="5">
    <source>
        <dbReference type="ARBA" id="ARBA00038359"/>
    </source>
</evidence>
<dbReference type="RefSeq" id="XP_016644858.1">
    <property type="nucleotide sequence ID" value="XM_016785482.1"/>
</dbReference>
<dbReference type="GO" id="GO:0016020">
    <property type="term" value="C:membrane"/>
    <property type="evidence" value="ECO:0007669"/>
    <property type="project" value="UniProtKB-SubCell"/>
</dbReference>
<sequence length="358" mass="38472">MSAAREAYYPVGLTFVAINAVAVGLRFWSRGITRAVGYDDFAMAISFVGFLIFVAFELVAIDNGIGLPPPEAPDMAYLAKAVTAAKFFTIAQIVYILATGISKLGVGLVLYRLASNADMHLVRITLIVSMTIVGIWSLVTALIFALQCRPLSVAWGVGKGTCLSTETIGRTAIALSAIDVTVSWLYALLPVHMLHKAQLRLKVKISIMVLLGLGAVSSIATIIRLKYVIDVTQMTENEGLASPNIIPKTLEATIYSIVEIGLSIFAAALTALRPLVKKLPCFSGFSSAGGYGPTSKGLSSRSMTGGGQDRIKGPVYRLEDMEPSTGDSEENIIHPKRMNVQEDTRIEISMRRTANQSP</sequence>
<dbReference type="OMA" id="IIFCAME"/>
<evidence type="ECO:0000313" key="9">
    <source>
        <dbReference type="EMBL" id="KEZ45059.1"/>
    </source>
</evidence>
<evidence type="ECO:0000256" key="6">
    <source>
        <dbReference type="SAM" id="MobiDB-lite"/>
    </source>
</evidence>
<comment type="similarity">
    <text evidence="5">Belongs to the SAT4 family.</text>
</comment>
<evidence type="ECO:0000256" key="4">
    <source>
        <dbReference type="ARBA" id="ARBA00023136"/>
    </source>
</evidence>
<organism evidence="9 10">
    <name type="scientific">Pseudallescheria apiosperma</name>
    <name type="common">Scedosporium apiospermum</name>
    <dbReference type="NCBI Taxonomy" id="563466"/>
    <lineage>
        <taxon>Eukaryota</taxon>
        <taxon>Fungi</taxon>
        <taxon>Dikarya</taxon>
        <taxon>Ascomycota</taxon>
        <taxon>Pezizomycotina</taxon>
        <taxon>Sordariomycetes</taxon>
        <taxon>Hypocreomycetidae</taxon>
        <taxon>Microascales</taxon>
        <taxon>Microascaceae</taxon>
        <taxon>Scedosporium</taxon>
    </lineage>
</organism>
<feature type="compositionally biased region" description="Basic and acidic residues" evidence="6">
    <location>
        <begin position="339"/>
        <end position="350"/>
    </location>
</feature>
<feature type="transmembrane region" description="Helical" evidence="7">
    <location>
        <begin position="167"/>
        <end position="189"/>
    </location>
</feature>
<dbReference type="EMBL" id="JOWA01000086">
    <property type="protein sequence ID" value="KEZ45059.1"/>
    <property type="molecule type" value="Genomic_DNA"/>
</dbReference>
<feature type="compositionally biased region" description="Basic and acidic residues" evidence="6">
    <location>
        <begin position="309"/>
        <end position="320"/>
    </location>
</feature>
<evidence type="ECO:0000256" key="7">
    <source>
        <dbReference type="SAM" id="Phobius"/>
    </source>
</evidence>
<dbReference type="HOGENOM" id="CLU_028200_3_4_1"/>
<evidence type="ECO:0000256" key="3">
    <source>
        <dbReference type="ARBA" id="ARBA00022989"/>
    </source>
</evidence>
<gene>
    <name evidence="9" type="ORF">SAPIO_CDS2482</name>
</gene>
<evidence type="ECO:0000259" key="8">
    <source>
        <dbReference type="Pfam" id="PF20684"/>
    </source>
</evidence>
<proteinExistence type="inferred from homology"/>
<keyword evidence="4 7" id="KW-0472">Membrane</keyword>
<dbReference type="KEGG" id="sapo:SAPIO_CDS2482"/>
<dbReference type="Proteomes" id="UP000028545">
    <property type="component" value="Unassembled WGS sequence"/>
</dbReference>
<keyword evidence="2 7" id="KW-0812">Transmembrane</keyword>
<comment type="caution">
    <text evidence="9">The sequence shown here is derived from an EMBL/GenBank/DDBJ whole genome shotgun (WGS) entry which is preliminary data.</text>
</comment>
<keyword evidence="10" id="KW-1185">Reference proteome</keyword>
<feature type="region of interest" description="Disordered" evidence="6">
    <location>
        <begin position="290"/>
        <end position="358"/>
    </location>
</feature>
<protein>
    <recommendedName>
        <fullName evidence="8">Rhodopsin domain-containing protein</fullName>
    </recommendedName>
</protein>
<evidence type="ECO:0000256" key="1">
    <source>
        <dbReference type="ARBA" id="ARBA00004141"/>
    </source>
</evidence>
<name>A0A084GCJ7_PSEDA</name>
<dbReference type="InterPro" id="IPR052337">
    <property type="entry name" value="SAT4-like"/>
</dbReference>
<feature type="domain" description="Rhodopsin" evidence="8">
    <location>
        <begin position="25"/>
        <end position="278"/>
    </location>
</feature>
<dbReference type="PANTHER" id="PTHR33048:SF96">
    <property type="entry name" value="INTEGRAL MEMBRANE PROTEIN"/>
    <property type="match status" value="1"/>
</dbReference>
<dbReference type="GeneID" id="27721554"/>
<feature type="transmembrane region" description="Helical" evidence="7">
    <location>
        <begin position="201"/>
        <end position="223"/>
    </location>
</feature>
<evidence type="ECO:0000313" key="10">
    <source>
        <dbReference type="Proteomes" id="UP000028545"/>
    </source>
</evidence>
<feature type="transmembrane region" description="Helical" evidence="7">
    <location>
        <begin position="41"/>
        <end position="61"/>
    </location>
</feature>
<dbReference type="OrthoDB" id="3897607at2759"/>
<dbReference type="Pfam" id="PF20684">
    <property type="entry name" value="Fung_rhodopsin"/>
    <property type="match status" value="1"/>
</dbReference>
<accession>A0A084GCJ7</accession>
<evidence type="ECO:0000256" key="2">
    <source>
        <dbReference type="ARBA" id="ARBA00022692"/>
    </source>
</evidence>
<dbReference type="AlphaFoldDB" id="A0A084GCJ7"/>
<feature type="transmembrane region" description="Helical" evidence="7">
    <location>
        <begin position="252"/>
        <end position="272"/>
    </location>
</feature>
<dbReference type="InterPro" id="IPR049326">
    <property type="entry name" value="Rhodopsin_dom_fungi"/>
</dbReference>
<dbReference type="PANTHER" id="PTHR33048">
    <property type="entry name" value="PTH11-LIKE INTEGRAL MEMBRANE PROTEIN (AFU_ORTHOLOGUE AFUA_5G11245)"/>
    <property type="match status" value="1"/>
</dbReference>
<feature type="transmembrane region" description="Helical" evidence="7">
    <location>
        <begin position="126"/>
        <end position="147"/>
    </location>
</feature>
<keyword evidence="3 7" id="KW-1133">Transmembrane helix</keyword>